<name>A0A2S8A7M2_9FLAO</name>
<dbReference type="Proteomes" id="UP000238042">
    <property type="component" value="Unassembled WGS sequence"/>
</dbReference>
<evidence type="ECO:0000313" key="2">
    <source>
        <dbReference type="Proteomes" id="UP000238042"/>
    </source>
</evidence>
<gene>
    <name evidence="1" type="ORF">C4S77_11835</name>
</gene>
<evidence type="ECO:0000313" key="1">
    <source>
        <dbReference type="EMBL" id="PQL90563.1"/>
    </source>
</evidence>
<dbReference type="EMBL" id="PSZM01000046">
    <property type="protein sequence ID" value="PQL90563.1"/>
    <property type="molecule type" value="Genomic_DNA"/>
</dbReference>
<keyword evidence="2" id="KW-1185">Reference proteome</keyword>
<protein>
    <submittedName>
        <fullName evidence="1">Uncharacterized protein</fullName>
    </submittedName>
</protein>
<comment type="caution">
    <text evidence="1">The sequence shown here is derived from an EMBL/GenBank/DDBJ whole genome shotgun (WGS) entry which is preliminary data.</text>
</comment>
<dbReference type="AlphaFoldDB" id="A0A2S8A7M2"/>
<reference evidence="1 2" key="1">
    <citation type="submission" date="2018-02" db="EMBL/GenBank/DDBJ databases">
        <title>Genome sequences of Apibacter spp., gut symbionts of Asian honey bees.</title>
        <authorList>
            <person name="Kwong W.K."/>
            <person name="Steele M.I."/>
            <person name="Moran N.A."/>
        </authorList>
    </citation>
    <scope>NUCLEOTIDE SEQUENCE [LARGE SCALE GENOMIC DNA]</scope>
    <source>
        <strain evidence="2">wkB301</strain>
    </source>
</reference>
<proteinExistence type="predicted"/>
<dbReference type="RefSeq" id="WP_105247709.1">
    <property type="nucleotide sequence ID" value="NZ_PSZM01000046.1"/>
</dbReference>
<sequence>MKIQFFILVYALSLSLFFCQEQENVNIEKVLNNQLENGASAENEVTDIPTGYIFTEEDVNVESTVIRKILDNNGYKANQDDFNDKITKIFGTKQINPFYINTLEGKCNINTKLNHDIFDFPSAQIYVIPNKQIIFPILLLPQLIDYQKDYPKTALVEDKINKSFVKDDYKVNLKLWRDVKDLSKQRRFNQQLLIARNKYLFNDDPSQFVWLTNNDKDFMESLVTTFGYTENKKLLNWVMENNYNKAEEFIKNYVFVKNCQGDLEIRKDILKYIADNTNENENTYYKALESFGYHTSDNKFFNKNEKTKIIAYIANILSPLFYKYTKLEGKALWNPGTMLYNLSISDKNLIPEIEKNNYYKLPNLKQAIDNLDEEAPPLPAN</sequence>
<dbReference type="OrthoDB" id="767755at2"/>
<accession>A0A2S8A7M2</accession>
<organism evidence="1 2">
    <name type="scientific">Apibacter adventoris</name>
    <dbReference type="NCBI Taxonomy" id="1679466"/>
    <lineage>
        <taxon>Bacteria</taxon>
        <taxon>Pseudomonadati</taxon>
        <taxon>Bacteroidota</taxon>
        <taxon>Flavobacteriia</taxon>
        <taxon>Flavobacteriales</taxon>
        <taxon>Weeksellaceae</taxon>
        <taxon>Apibacter</taxon>
    </lineage>
</organism>